<feature type="transmembrane region" description="Helical" evidence="8">
    <location>
        <begin position="37"/>
        <end position="61"/>
    </location>
</feature>
<feature type="transmembrane region" description="Helical" evidence="8">
    <location>
        <begin position="81"/>
        <end position="101"/>
    </location>
</feature>
<name>A0AAU3GUD1_9ACTN</name>
<feature type="region of interest" description="Disordered" evidence="7">
    <location>
        <begin position="330"/>
        <end position="349"/>
    </location>
</feature>
<evidence type="ECO:0000256" key="7">
    <source>
        <dbReference type="SAM" id="MobiDB-lite"/>
    </source>
</evidence>
<keyword evidence="2" id="KW-0328">Glycosyltransferase</keyword>
<protein>
    <submittedName>
        <fullName evidence="9">Glycosyl transferase</fullName>
    </submittedName>
</protein>
<keyword evidence="6 8" id="KW-0472">Membrane</keyword>
<dbReference type="PANTHER" id="PTHR43867">
    <property type="entry name" value="CELLULOSE SYNTHASE CATALYTIC SUBUNIT A [UDP-FORMING]"/>
    <property type="match status" value="1"/>
</dbReference>
<sequence>MPSEGHDSRSRLAGPLAKPPATRYRVRFRRPRRTERYRIRAVLLMALAPAVAGLLLLHVLWPSHWAVRGDGRRWLVLADSLALVSVGVIELFVLVGVAAVAHAVCVARDPVPVTPEPGTALAFLLTYVPGAEPLTTVRAALEGAVRVRHPGPLDVWLLDEGDDPEARMLCAELGVHHFTRLGVPEWNRDEGPHEAGTRHGNHNAWLAKHGDAYDLVARVDTGGIPRPGFLGRTTGYFRDPDIAFVVGPPLPAGDASAGRGTARGLLHALGQRAGNRYGAPVLAGTAHVVRVAALRQAGGFHDSVTGDIATGFEIHRLRNPLTGEHWRSVHTPDAPAARTDGLARPPRGPRGTYEALTRQYATALFRVEPGRAAGYTLTLVRRPLVAATRLFGVLSCLLAFTQAGMRVWAYAALATALAPAVVRSFALLRERGAREAAALSAPARPAPSRAGCARTAPDARTAAR</sequence>
<evidence type="ECO:0000256" key="5">
    <source>
        <dbReference type="ARBA" id="ARBA00022989"/>
    </source>
</evidence>
<dbReference type="Gene3D" id="3.90.550.10">
    <property type="entry name" value="Spore Coat Polysaccharide Biosynthesis Protein SpsA, Chain A"/>
    <property type="match status" value="1"/>
</dbReference>
<feature type="region of interest" description="Disordered" evidence="7">
    <location>
        <begin position="437"/>
        <end position="464"/>
    </location>
</feature>
<evidence type="ECO:0000256" key="6">
    <source>
        <dbReference type="ARBA" id="ARBA00023136"/>
    </source>
</evidence>
<gene>
    <name evidence="9" type="ORF">OG626_10640</name>
</gene>
<organism evidence="9">
    <name type="scientific">Streptomyces sp. NBC_01401</name>
    <dbReference type="NCBI Taxonomy" id="2903854"/>
    <lineage>
        <taxon>Bacteria</taxon>
        <taxon>Bacillati</taxon>
        <taxon>Actinomycetota</taxon>
        <taxon>Actinomycetes</taxon>
        <taxon>Kitasatosporales</taxon>
        <taxon>Streptomycetaceae</taxon>
        <taxon>Streptomyces</taxon>
    </lineage>
</organism>
<reference evidence="9" key="1">
    <citation type="submission" date="2022-10" db="EMBL/GenBank/DDBJ databases">
        <title>The complete genomes of actinobacterial strains from the NBC collection.</title>
        <authorList>
            <person name="Joergensen T.S."/>
            <person name="Alvarez Arevalo M."/>
            <person name="Sterndorff E.B."/>
            <person name="Faurdal D."/>
            <person name="Vuksanovic O."/>
            <person name="Mourched A.-S."/>
            <person name="Charusanti P."/>
            <person name="Shaw S."/>
            <person name="Blin K."/>
            <person name="Weber T."/>
        </authorList>
    </citation>
    <scope>NUCLEOTIDE SEQUENCE</scope>
    <source>
        <strain evidence="9">NBC_01401</strain>
    </source>
</reference>
<evidence type="ECO:0000313" key="9">
    <source>
        <dbReference type="EMBL" id="WTY95315.1"/>
    </source>
</evidence>
<keyword evidence="5 8" id="KW-1133">Transmembrane helix</keyword>
<evidence type="ECO:0000256" key="8">
    <source>
        <dbReference type="SAM" id="Phobius"/>
    </source>
</evidence>
<evidence type="ECO:0000256" key="2">
    <source>
        <dbReference type="ARBA" id="ARBA00022676"/>
    </source>
</evidence>
<dbReference type="GO" id="GO:0016758">
    <property type="term" value="F:hexosyltransferase activity"/>
    <property type="evidence" value="ECO:0007669"/>
    <property type="project" value="TreeGrafter"/>
</dbReference>
<feature type="transmembrane region" description="Helical" evidence="8">
    <location>
        <begin position="407"/>
        <end position="428"/>
    </location>
</feature>
<dbReference type="SUPFAM" id="SSF53448">
    <property type="entry name" value="Nucleotide-diphospho-sugar transferases"/>
    <property type="match status" value="1"/>
</dbReference>
<dbReference type="GO" id="GO:0005886">
    <property type="term" value="C:plasma membrane"/>
    <property type="evidence" value="ECO:0007669"/>
    <property type="project" value="TreeGrafter"/>
</dbReference>
<feature type="transmembrane region" description="Helical" evidence="8">
    <location>
        <begin position="384"/>
        <end position="401"/>
    </location>
</feature>
<evidence type="ECO:0000256" key="3">
    <source>
        <dbReference type="ARBA" id="ARBA00022679"/>
    </source>
</evidence>
<evidence type="ECO:0000256" key="4">
    <source>
        <dbReference type="ARBA" id="ARBA00022692"/>
    </source>
</evidence>
<dbReference type="AlphaFoldDB" id="A0AAU3GUD1"/>
<dbReference type="InterPro" id="IPR050321">
    <property type="entry name" value="Glycosyltr_2/OpgH_subfam"/>
</dbReference>
<accession>A0AAU3GUD1</accession>
<keyword evidence="3 9" id="KW-0808">Transferase</keyword>
<keyword evidence="4 8" id="KW-0812">Transmembrane</keyword>
<dbReference type="InterPro" id="IPR029044">
    <property type="entry name" value="Nucleotide-diphossugar_trans"/>
</dbReference>
<dbReference type="PANTHER" id="PTHR43867:SF2">
    <property type="entry name" value="CELLULOSE SYNTHASE CATALYTIC SUBUNIT A [UDP-FORMING]"/>
    <property type="match status" value="1"/>
</dbReference>
<proteinExistence type="predicted"/>
<comment type="subcellular location">
    <subcellularLocation>
        <location evidence="1">Membrane</location>
        <topology evidence="1">Multi-pass membrane protein</topology>
    </subcellularLocation>
</comment>
<evidence type="ECO:0000256" key="1">
    <source>
        <dbReference type="ARBA" id="ARBA00004141"/>
    </source>
</evidence>
<dbReference type="EMBL" id="CP109535">
    <property type="protein sequence ID" value="WTY95315.1"/>
    <property type="molecule type" value="Genomic_DNA"/>
</dbReference>